<dbReference type="SMART" id="SM00332">
    <property type="entry name" value="PP2Cc"/>
    <property type="match status" value="1"/>
</dbReference>
<dbReference type="PANTHER" id="PTHR13832:SF792">
    <property type="entry name" value="GM14286P"/>
    <property type="match status" value="1"/>
</dbReference>
<dbReference type="RefSeq" id="XP_028475222.1">
    <property type="nucleotide sequence ID" value="XM_028624150.1"/>
</dbReference>
<feature type="compositionally biased region" description="Polar residues" evidence="1">
    <location>
        <begin position="34"/>
        <end position="46"/>
    </location>
</feature>
<name>A0A427XN03_9TREE</name>
<dbReference type="PROSITE" id="PS51746">
    <property type="entry name" value="PPM_2"/>
    <property type="match status" value="1"/>
</dbReference>
<evidence type="ECO:0000313" key="3">
    <source>
        <dbReference type="EMBL" id="RSH80275.1"/>
    </source>
</evidence>
<keyword evidence="4" id="KW-1185">Reference proteome</keyword>
<dbReference type="InterPro" id="IPR001932">
    <property type="entry name" value="PPM-type_phosphatase-like_dom"/>
</dbReference>
<dbReference type="Pfam" id="PF00481">
    <property type="entry name" value="PP2C"/>
    <property type="match status" value="1"/>
</dbReference>
<dbReference type="Proteomes" id="UP000279236">
    <property type="component" value="Unassembled WGS sequence"/>
</dbReference>
<feature type="region of interest" description="Disordered" evidence="1">
    <location>
        <begin position="34"/>
        <end position="60"/>
    </location>
</feature>
<dbReference type="InterPro" id="IPR015655">
    <property type="entry name" value="PP2C"/>
</dbReference>
<dbReference type="AlphaFoldDB" id="A0A427XN03"/>
<gene>
    <name evidence="3" type="ORF">EHS24_008848</name>
</gene>
<organism evidence="3 4">
    <name type="scientific">Apiotrichum porosum</name>
    <dbReference type="NCBI Taxonomy" id="105984"/>
    <lineage>
        <taxon>Eukaryota</taxon>
        <taxon>Fungi</taxon>
        <taxon>Dikarya</taxon>
        <taxon>Basidiomycota</taxon>
        <taxon>Agaricomycotina</taxon>
        <taxon>Tremellomycetes</taxon>
        <taxon>Trichosporonales</taxon>
        <taxon>Trichosporonaceae</taxon>
        <taxon>Apiotrichum</taxon>
    </lineage>
</organism>
<dbReference type="GO" id="GO:0005739">
    <property type="term" value="C:mitochondrion"/>
    <property type="evidence" value="ECO:0007669"/>
    <property type="project" value="TreeGrafter"/>
</dbReference>
<dbReference type="SUPFAM" id="SSF81606">
    <property type="entry name" value="PP2C-like"/>
    <property type="match status" value="1"/>
</dbReference>
<dbReference type="Gene3D" id="3.60.40.10">
    <property type="entry name" value="PPM-type phosphatase domain"/>
    <property type="match status" value="1"/>
</dbReference>
<protein>
    <recommendedName>
        <fullName evidence="2">PPM-type phosphatase domain-containing protein</fullName>
    </recommendedName>
</protein>
<dbReference type="EMBL" id="RSCE01000008">
    <property type="protein sequence ID" value="RSH80275.1"/>
    <property type="molecule type" value="Genomic_DNA"/>
</dbReference>
<dbReference type="STRING" id="105984.A0A427XN03"/>
<dbReference type="CDD" id="cd00143">
    <property type="entry name" value="PP2Cc"/>
    <property type="match status" value="1"/>
</dbReference>
<feature type="domain" description="PPM-type phosphatase" evidence="2">
    <location>
        <begin position="164"/>
        <end position="565"/>
    </location>
</feature>
<proteinExistence type="predicted"/>
<dbReference type="OrthoDB" id="420076at2759"/>
<evidence type="ECO:0000256" key="1">
    <source>
        <dbReference type="SAM" id="MobiDB-lite"/>
    </source>
</evidence>
<comment type="caution">
    <text evidence="3">The sequence shown here is derived from an EMBL/GenBank/DDBJ whole genome shotgun (WGS) entry which is preliminary data.</text>
</comment>
<accession>A0A427XN03</accession>
<dbReference type="InterPro" id="IPR036457">
    <property type="entry name" value="PPM-type-like_dom_sf"/>
</dbReference>
<evidence type="ECO:0000259" key="2">
    <source>
        <dbReference type="PROSITE" id="PS51746"/>
    </source>
</evidence>
<reference evidence="3 4" key="1">
    <citation type="submission" date="2018-11" db="EMBL/GenBank/DDBJ databases">
        <title>Genome sequence of Apiotrichum porosum DSM 27194.</title>
        <authorList>
            <person name="Aliyu H."/>
            <person name="Gorte O."/>
            <person name="Ochsenreither K."/>
        </authorList>
    </citation>
    <scope>NUCLEOTIDE SEQUENCE [LARGE SCALE GENOMIC DNA]</scope>
    <source>
        <strain evidence="3 4">DSM 27194</strain>
    </source>
</reference>
<evidence type="ECO:0000313" key="4">
    <source>
        <dbReference type="Proteomes" id="UP000279236"/>
    </source>
</evidence>
<dbReference type="GeneID" id="39593391"/>
<sequence>MFTRQLMQAAPIAAHTRVAATRAWPSTTPIIRRSLATSRPNTSRASFRQHPPPPPQMHDVTPDTTRRNAIIAGILLSAALGAWYYETTTMGAYSKEPEFSVTVGRGAKTWSFPRKPMAELEQMMHQHEKTTSPGRKGNPVLRWDTNYVASNEPCEDRSAADVVPRGPARKSWWSWGAAPAENTDAVGSRDLVLVSVVDGHAGDATSKLLERTLHPTLALALAGLQAGIVPGASWYSNLADTLTWAKTWSPSNVAKTLQNAYVQLDDNICHEPIKMLPELLKTDDIVKTVETRHKFVALTEPASHGAVAASALVDAENKGLYVAVAGDCRAVAGWQRPDGSWRCDTLTEDQMGDNPKEVARMRSEHPVHEADTVIRNGRVQGGLQPTRAFGDAVYKWTTLQGEAIAAVFKDEGAKPRSIRPWNFTPPYVTARPEVTYRSLEGEDKLRFVVLATDGLWDRITSEEAALLVAGYLAHPKAEPISKEGLATEIPLALTEPRPYPVEALPGTGKRAKGTWAFDGDKNAATHLIRNAFGGADRKEFQELLSLHGPAARYFRDDMTVTVVLFDDEGKSSN</sequence>
<dbReference type="GO" id="GO:0004741">
    <property type="term" value="F:[pyruvate dehydrogenase (acetyl-transferring)]-phosphatase activity"/>
    <property type="evidence" value="ECO:0007669"/>
    <property type="project" value="TreeGrafter"/>
</dbReference>
<dbReference type="PANTHER" id="PTHR13832">
    <property type="entry name" value="PROTEIN PHOSPHATASE 2C"/>
    <property type="match status" value="1"/>
</dbReference>